<dbReference type="SUPFAM" id="SSF48498">
    <property type="entry name" value="Tetracyclin repressor-like, C-terminal domain"/>
    <property type="match status" value="1"/>
</dbReference>
<organism evidence="6">
    <name type="scientific">Ruegeria sp. PrR005</name>
    <dbReference type="NCBI Taxonomy" id="2706882"/>
    <lineage>
        <taxon>Bacteria</taxon>
        <taxon>Pseudomonadati</taxon>
        <taxon>Pseudomonadota</taxon>
        <taxon>Alphaproteobacteria</taxon>
        <taxon>Rhodobacterales</taxon>
        <taxon>Roseobacteraceae</taxon>
        <taxon>Ruegeria</taxon>
    </lineage>
</organism>
<evidence type="ECO:0000256" key="1">
    <source>
        <dbReference type="ARBA" id="ARBA00023015"/>
    </source>
</evidence>
<dbReference type="AlphaFoldDB" id="A0A6B2NVX8"/>
<dbReference type="InterPro" id="IPR001647">
    <property type="entry name" value="HTH_TetR"/>
</dbReference>
<keyword evidence="1" id="KW-0805">Transcription regulation</keyword>
<protein>
    <submittedName>
        <fullName evidence="6">TetR/AcrR family transcriptional regulator</fullName>
    </submittedName>
</protein>
<dbReference type="EMBL" id="JAAGOX010000032">
    <property type="protein sequence ID" value="NDW46589.1"/>
    <property type="molecule type" value="Genomic_DNA"/>
</dbReference>
<accession>A0A6B2NVX8</accession>
<reference evidence="6" key="1">
    <citation type="submission" date="2020-02" db="EMBL/GenBank/DDBJ databases">
        <title>Delineation of the pyrene-degrading pathway in Roseobacter clade bacteria by genomic analysis.</title>
        <authorList>
            <person name="Zhou H."/>
            <person name="Wang H."/>
        </authorList>
    </citation>
    <scope>NUCLEOTIDE SEQUENCE</scope>
    <source>
        <strain evidence="6">PrR005</strain>
    </source>
</reference>
<dbReference type="InterPro" id="IPR009057">
    <property type="entry name" value="Homeodomain-like_sf"/>
</dbReference>
<dbReference type="PANTHER" id="PTHR47506:SF1">
    <property type="entry name" value="HTH-TYPE TRANSCRIPTIONAL REGULATOR YJDC"/>
    <property type="match status" value="1"/>
</dbReference>
<keyword evidence="3" id="KW-0804">Transcription</keyword>
<dbReference type="Pfam" id="PF00440">
    <property type="entry name" value="TetR_N"/>
    <property type="match status" value="1"/>
</dbReference>
<dbReference type="Gene3D" id="1.10.357.10">
    <property type="entry name" value="Tetracycline Repressor, domain 2"/>
    <property type="match status" value="1"/>
</dbReference>
<gene>
    <name evidence="6" type="ORF">G0P99_16680</name>
</gene>
<dbReference type="SUPFAM" id="SSF46689">
    <property type="entry name" value="Homeodomain-like"/>
    <property type="match status" value="1"/>
</dbReference>
<name>A0A6B2NVX8_9RHOB</name>
<evidence type="ECO:0000313" key="6">
    <source>
        <dbReference type="EMBL" id="NDW46589.1"/>
    </source>
</evidence>
<proteinExistence type="predicted"/>
<evidence type="ECO:0000256" key="2">
    <source>
        <dbReference type="ARBA" id="ARBA00023125"/>
    </source>
</evidence>
<keyword evidence="2 4" id="KW-0238">DNA-binding</keyword>
<evidence type="ECO:0000256" key="3">
    <source>
        <dbReference type="ARBA" id="ARBA00023163"/>
    </source>
</evidence>
<dbReference type="GO" id="GO:0003677">
    <property type="term" value="F:DNA binding"/>
    <property type="evidence" value="ECO:0007669"/>
    <property type="project" value="UniProtKB-UniRule"/>
</dbReference>
<dbReference type="PROSITE" id="PS50977">
    <property type="entry name" value="HTH_TETR_2"/>
    <property type="match status" value="1"/>
</dbReference>
<dbReference type="RefSeq" id="WP_164131607.1">
    <property type="nucleotide sequence ID" value="NZ_JAAGOX010000032.1"/>
</dbReference>
<dbReference type="InterPro" id="IPR036271">
    <property type="entry name" value="Tet_transcr_reg_TetR-rel_C_sf"/>
</dbReference>
<evidence type="ECO:0000256" key="4">
    <source>
        <dbReference type="PROSITE-ProRule" id="PRU00335"/>
    </source>
</evidence>
<dbReference type="PANTHER" id="PTHR47506">
    <property type="entry name" value="TRANSCRIPTIONAL REGULATORY PROTEIN"/>
    <property type="match status" value="1"/>
</dbReference>
<evidence type="ECO:0000259" key="5">
    <source>
        <dbReference type="PROSITE" id="PS50977"/>
    </source>
</evidence>
<dbReference type="PRINTS" id="PR00455">
    <property type="entry name" value="HTHTETR"/>
</dbReference>
<comment type="caution">
    <text evidence="6">The sequence shown here is derived from an EMBL/GenBank/DDBJ whole genome shotgun (WGS) entry which is preliminary data.</text>
</comment>
<feature type="DNA-binding region" description="H-T-H motif" evidence="4">
    <location>
        <begin position="27"/>
        <end position="46"/>
    </location>
</feature>
<feature type="domain" description="HTH tetR-type" evidence="5">
    <location>
        <begin position="4"/>
        <end position="64"/>
    </location>
</feature>
<sequence>MSQPDTVTRILDSAERLARQGGYNAFSFRQIAAEIGVKPASIHYHFATKEDLGAALAERYADRFLKALGDPEEGDPSQLLLRYIDAYRAALVTDELMCLCGMFGAEIGSLPDPVARQTRGFFERNLAWLERVFARANRAAPDSSAARTIATLEGGMILARAMGDMALFDKSVRALSAEMQVE</sequence>